<feature type="domain" description="ABC transporter" evidence="14">
    <location>
        <begin position="23"/>
        <end position="287"/>
    </location>
</feature>
<evidence type="ECO:0000313" key="15">
    <source>
        <dbReference type="EMBL" id="RGJ23533.1"/>
    </source>
</evidence>
<evidence type="ECO:0000256" key="9">
    <source>
        <dbReference type="ARBA" id="ARBA00023125"/>
    </source>
</evidence>
<keyword evidence="4" id="KW-0547">Nucleotide-binding</keyword>
<keyword evidence="6" id="KW-0228">DNA excision</keyword>
<keyword evidence="2" id="KW-0963">Cytoplasm</keyword>
<comment type="caution">
    <text evidence="15">The sequence shown here is derived from an EMBL/GenBank/DDBJ whole genome shotgun (WGS) entry which is preliminary data.</text>
</comment>
<dbReference type="GO" id="GO:0003677">
    <property type="term" value="F:DNA binding"/>
    <property type="evidence" value="ECO:0007669"/>
    <property type="project" value="UniProtKB-KW"/>
</dbReference>
<comment type="subcellular location">
    <subcellularLocation>
        <location evidence="1">Cytoplasm</location>
    </subcellularLocation>
</comment>
<dbReference type="PROSITE" id="PS50893">
    <property type="entry name" value="ABC_TRANSPORTER_2"/>
    <property type="match status" value="1"/>
</dbReference>
<evidence type="ECO:0000256" key="2">
    <source>
        <dbReference type="ARBA" id="ARBA00022490"/>
    </source>
</evidence>
<protein>
    <recommendedName>
        <fullName evidence="12">UvrABC system protein A</fullName>
    </recommendedName>
    <alternativeName>
        <fullName evidence="13">Excinuclease ABC subunit A</fullName>
    </alternativeName>
</protein>
<evidence type="ECO:0000256" key="7">
    <source>
        <dbReference type="ARBA" id="ARBA00022840"/>
    </source>
</evidence>
<dbReference type="Gene3D" id="3.40.50.300">
    <property type="entry name" value="P-loop containing nucleotide triphosphate hydrolases"/>
    <property type="match status" value="1"/>
</dbReference>
<keyword evidence="8" id="KW-0267">Excision nuclease</keyword>
<evidence type="ECO:0000256" key="6">
    <source>
        <dbReference type="ARBA" id="ARBA00022769"/>
    </source>
</evidence>
<dbReference type="PROSITE" id="PS00211">
    <property type="entry name" value="ABC_TRANSPORTER_1"/>
    <property type="match status" value="1"/>
</dbReference>
<keyword evidence="3" id="KW-0677">Repeat</keyword>
<dbReference type="InterPro" id="IPR017871">
    <property type="entry name" value="ABC_transporter-like_CS"/>
</dbReference>
<keyword evidence="5" id="KW-0227">DNA damage</keyword>
<evidence type="ECO:0000256" key="13">
    <source>
        <dbReference type="ARBA" id="ARBA00042156"/>
    </source>
</evidence>
<evidence type="ECO:0000256" key="5">
    <source>
        <dbReference type="ARBA" id="ARBA00022763"/>
    </source>
</evidence>
<evidence type="ECO:0000256" key="8">
    <source>
        <dbReference type="ARBA" id="ARBA00022881"/>
    </source>
</evidence>
<dbReference type="GO" id="GO:0016887">
    <property type="term" value="F:ATP hydrolysis activity"/>
    <property type="evidence" value="ECO:0007669"/>
    <property type="project" value="InterPro"/>
</dbReference>
<evidence type="ECO:0000256" key="4">
    <source>
        <dbReference type="ARBA" id="ARBA00022741"/>
    </source>
</evidence>
<dbReference type="InterPro" id="IPR003439">
    <property type="entry name" value="ABC_transporter-like_ATP-bd"/>
</dbReference>
<dbReference type="PANTHER" id="PTHR43152">
    <property type="entry name" value="UVRABC SYSTEM PROTEIN A"/>
    <property type="match status" value="1"/>
</dbReference>
<evidence type="ECO:0000256" key="12">
    <source>
        <dbReference type="ARBA" id="ARBA00039316"/>
    </source>
</evidence>
<dbReference type="SUPFAM" id="SSF52540">
    <property type="entry name" value="P-loop containing nucleoside triphosphate hydrolases"/>
    <property type="match status" value="1"/>
</dbReference>
<keyword evidence="10" id="KW-0234">DNA repair</keyword>
<dbReference type="Proteomes" id="UP000260655">
    <property type="component" value="Unassembled WGS sequence"/>
</dbReference>
<evidence type="ECO:0000256" key="10">
    <source>
        <dbReference type="ARBA" id="ARBA00023204"/>
    </source>
</evidence>
<evidence type="ECO:0000256" key="11">
    <source>
        <dbReference type="ARBA" id="ARBA00038000"/>
    </source>
</evidence>
<dbReference type="GO" id="GO:0005524">
    <property type="term" value="F:ATP binding"/>
    <property type="evidence" value="ECO:0007669"/>
    <property type="project" value="UniProtKB-KW"/>
</dbReference>
<keyword evidence="7 15" id="KW-0067">ATP-binding</keyword>
<accession>A0A3E4GQB7</accession>
<sequence length="287" mass="31842">MAPLVRTGGSRHTGLAALPHRNIQISNIAKIRKVLYVNQQPIGKTPRSTVISYLGIYDNIRQLFANTEDAKKTGLSSSDFSMNISGGRCESCQGTGKKKIELTYLPDSYIKCPECHGRRFHDDVLEIKYKGNNINDVLDKPIGEVKDLFNDVESIRSVLQCMEDIGLDYISLGQMSMNLSGGEAQRIKLAKCLGAKTKGKNLYILDEPTAGLNSKDIELLEKILLKLNQENETVLIIEHNIEFISHVADYLVDLGRNAGNKGGETIIQGKPIEVVRNVESSWNNIIN</sequence>
<dbReference type="Gene3D" id="1.20.1580.10">
    <property type="entry name" value="ABC transporter ATPase like domain"/>
    <property type="match status" value="1"/>
</dbReference>
<dbReference type="InterPro" id="IPR027417">
    <property type="entry name" value="P-loop_NTPase"/>
</dbReference>
<dbReference type="GO" id="GO:0004518">
    <property type="term" value="F:nuclease activity"/>
    <property type="evidence" value="ECO:0007669"/>
    <property type="project" value="UniProtKB-KW"/>
</dbReference>
<dbReference type="EMBL" id="QSOV01000007">
    <property type="protein sequence ID" value="RGJ23533.1"/>
    <property type="molecule type" value="Genomic_DNA"/>
</dbReference>
<evidence type="ECO:0000256" key="3">
    <source>
        <dbReference type="ARBA" id="ARBA00022737"/>
    </source>
</evidence>
<reference evidence="15 16" key="1">
    <citation type="submission" date="2018-08" db="EMBL/GenBank/DDBJ databases">
        <title>A genome reference for cultivated species of the human gut microbiota.</title>
        <authorList>
            <person name="Zou Y."/>
            <person name="Xue W."/>
            <person name="Luo G."/>
        </authorList>
    </citation>
    <scope>NUCLEOTIDE SEQUENCE [LARGE SCALE GENOMIC DNA]</scope>
    <source>
        <strain evidence="15 16">TM07-19</strain>
    </source>
</reference>
<dbReference type="AlphaFoldDB" id="A0A3E4GQB7"/>
<evidence type="ECO:0000313" key="16">
    <source>
        <dbReference type="Proteomes" id="UP000260655"/>
    </source>
</evidence>
<dbReference type="PANTHER" id="PTHR43152:SF3">
    <property type="entry name" value="UVRABC SYSTEM PROTEIN A"/>
    <property type="match status" value="1"/>
</dbReference>
<dbReference type="GO" id="GO:0006281">
    <property type="term" value="P:DNA repair"/>
    <property type="evidence" value="ECO:0007669"/>
    <property type="project" value="UniProtKB-KW"/>
</dbReference>
<evidence type="ECO:0000256" key="1">
    <source>
        <dbReference type="ARBA" id="ARBA00004496"/>
    </source>
</evidence>
<gene>
    <name evidence="15" type="ORF">DXD67_08635</name>
</gene>
<organism evidence="15 16">
    <name type="scientific">Coprococcus comes</name>
    <dbReference type="NCBI Taxonomy" id="410072"/>
    <lineage>
        <taxon>Bacteria</taxon>
        <taxon>Bacillati</taxon>
        <taxon>Bacillota</taxon>
        <taxon>Clostridia</taxon>
        <taxon>Lachnospirales</taxon>
        <taxon>Lachnospiraceae</taxon>
        <taxon>Coprococcus</taxon>
    </lineage>
</organism>
<dbReference type="GO" id="GO:0005737">
    <property type="term" value="C:cytoplasm"/>
    <property type="evidence" value="ECO:0007669"/>
    <property type="project" value="UniProtKB-SubCell"/>
</dbReference>
<evidence type="ECO:0000259" key="14">
    <source>
        <dbReference type="PROSITE" id="PS50893"/>
    </source>
</evidence>
<name>A0A3E4GQB7_9FIRM</name>
<proteinExistence type="inferred from homology"/>
<keyword evidence="9" id="KW-0238">DNA-binding</keyword>
<comment type="similarity">
    <text evidence="11">Belongs to the ABC transporter superfamily. UvrA family.</text>
</comment>